<dbReference type="EMBL" id="JAWRVE010000040">
    <property type="protein sequence ID" value="KAL1869600.1"/>
    <property type="molecule type" value="Genomic_DNA"/>
</dbReference>
<dbReference type="Proteomes" id="UP001583177">
    <property type="component" value="Unassembled WGS sequence"/>
</dbReference>
<organism evidence="1 2">
    <name type="scientific">Diaporthe australafricana</name>
    <dbReference type="NCBI Taxonomy" id="127596"/>
    <lineage>
        <taxon>Eukaryota</taxon>
        <taxon>Fungi</taxon>
        <taxon>Dikarya</taxon>
        <taxon>Ascomycota</taxon>
        <taxon>Pezizomycotina</taxon>
        <taxon>Sordariomycetes</taxon>
        <taxon>Sordariomycetidae</taxon>
        <taxon>Diaporthales</taxon>
        <taxon>Diaporthaceae</taxon>
        <taxon>Diaporthe</taxon>
    </lineage>
</organism>
<reference evidence="1 2" key="1">
    <citation type="journal article" date="2024" name="IMA Fungus">
        <title>IMA Genome - F19 : A genome assembly and annotation guide to empower mycologists, including annotated draft genome sequences of Ceratocystis pirilliformis, Diaporthe australafricana, Fusarium ophioides, Paecilomyces lecythidis, and Sporothrix stenoceras.</title>
        <authorList>
            <person name="Aylward J."/>
            <person name="Wilson A.M."/>
            <person name="Visagie C.M."/>
            <person name="Spraker J."/>
            <person name="Barnes I."/>
            <person name="Buitendag C."/>
            <person name="Ceriani C."/>
            <person name="Del Mar Angel L."/>
            <person name="du Plessis D."/>
            <person name="Fuchs T."/>
            <person name="Gasser K."/>
            <person name="Kramer D."/>
            <person name="Li W."/>
            <person name="Munsamy K."/>
            <person name="Piso A."/>
            <person name="Price J.L."/>
            <person name="Sonnekus B."/>
            <person name="Thomas C."/>
            <person name="van der Nest A."/>
            <person name="van Dijk A."/>
            <person name="van Heerden A."/>
            <person name="van Vuuren N."/>
            <person name="Yilmaz N."/>
            <person name="Duong T.A."/>
            <person name="van der Merwe N.A."/>
            <person name="Wingfield M.J."/>
            <person name="Wingfield B.D."/>
        </authorList>
    </citation>
    <scope>NUCLEOTIDE SEQUENCE [LARGE SCALE GENOMIC DNA]</scope>
    <source>
        <strain evidence="1 2">CMW 18300</strain>
    </source>
</reference>
<evidence type="ECO:0008006" key="3">
    <source>
        <dbReference type="Google" id="ProtNLM"/>
    </source>
</evidence>
<dbReference type="PANTHER" id="PTHR47657:SF7">
    <property type="entry name" value="STEROL REGULATORY ELEMENT-BINDING PROTEIN ECM22"/>
    <property type="match status" value="1"/>
</dbReference>
<accession>A0ABR3X1C4</accession>
<proteinExistence type="predicted"/>
<sequence length="232" mass="26412">MSAQLANDILFPVALMTDPDPSTAERLFIFSALTIFFALGGPRKEDGALLVGESGYPEWLFLLQGTRAFVRVLGDRVDGPLAPIWNHGADRWLARQSEFDHESGVYEHLDSIRSMIGLREADAGLREIYFKAIEELKKSFSVFDNVAGRTCDLTDVFVWVFEVSDDLLPLLKEPTQEAVVLVSFFAVLLKRLDRHWWLQGWADHLIAKSYSLLDGEHRLWIQWPMQEIGYVA</sequence>
<keyword evidence="2" id="KW-1185">Reference proteome</keyword>
<dbReference type="PANTHER" id="PTHR47657">
    <property type="entry name" value="STEROL REGULATORY ELEMENT-BINDING PROTEIN ECM22"/>
    <property type="match status" value="1"/>
</dbReference>
<dbReference type="InterPro" id="IPR052400">
    <property type="entry name" value="Zn2-C6_fungal_TF"/>
</dbReference>
<protein>
    <recommendedName>
        <fullName evidence="3">C6 zinc finger protein</fullName>
    </recommendedName>
</protein>
<comment type="caution">
    <text evidence="1">The sequence shown here is derived from an EMBL/GenBank/DDBJ whole genome shotgun (WGS) entry which is preliminary data.</text>
</comment>
<evidence type="ECO:0000313" key="1">
    <source>
        <dbReference type="EMBL" id="KAL1869600.1"/>
    </source>
</evidence>
<name>A0ABR3X1C4_9PEZI</name>
<evidence type="ECO:0000313" key="2">
    <source>
        <dbReference type="Proteomes" id="UP001583177"/>
    </source>
</evidence>
<gene>
    <name evidence="1" type="ORF">Daus18300_005454</name>
</gene>